<protein>
    <submittedName>
        <fullName evidence="2">Uncharacterized protein</fullName>
    </submittedName>
</protein>
<evidence type="ECO:0000256" key="1">
    <source>
        <dbReference type="SAM" id="MobiDB-lite"/>
    </source>
</evidence>
<evidence type="ECO:0000313" key="3">
    <source>
        <dbReference type="Proteomes" id="UP000249769"/>
    </source>
</evidence>
<sequence length="54" mass="5651">MSRRMDKSGIIFVALLLVLVAIVLSLTLFDTAQQVPSIPSGEGSLLPPATTPGQ</sequence>
<evidence type="ECO:0000313" key="2">
    <source>
        <dbReference type="EMBL" id="PZP53662.1"/>
    </source>
</evidence>
<accession>A0A2W5HDQ5</accession>
<dbReference type="AlphaFoldDB" id="A0A2W5HDQ5"/>
<proteinExistence type="predicted"/>
<comment type="caution">
    <text evidence="2">The sequence shown here is derived from an EMBL/GenBank/DDBJ whole genome shotgun (WGS) entry which is preliminary data.</text>
</comment>
<organism evidence="2 3">
    <name type="scientific">Agrobacterium fabrum</name>
    <dbReference type="NCBI Taxonomy" id="1176649"/>
    <lineage>
        <taxon>Bacteria</taxon>
        <taxon>Pseudomonadati</taxon>
        <taxon>Pseudomonadota</taxon>
        <taxon>Alphaproteobacteria</taxon>
        <taxon>Hyphomicrobiales</taxon>
        <taxon>Rhizobiaceae</taxon>
        <taxon>Rhizobium/Agrobacterium group</taxon>
        <taxon>Agrobacterium</taxon>
        <taxon>Agrobacterium tumefaciens complex</taxon>
    </lineage>
</organism>
<feature type="region of interest" description="Disordered" evidence="1">
    <location>
        <begin position="35"/>
        <end position="54"/>
    </location>
</feature>
<gene>
    <name evidence="2" type="ORF">DI595_02670</name>
</gene>
<dbReference type="Proteomes" id="UP000249769">
    <property type="component" value="Unassembled WGS sequence"/>
</dbReference>
<name>A0A2W5HDQ5_9HYPH</name>
<reference evidence="2 3" key="1">
    <citation type="submission" date="2017-08" db="EMBL/GenBank/DDBJ databases">
        <title>Infants hospitalized years apart are colonized by the same room-sourced microbial strains.</title>
        <authorList>
            <person name="Brooks B."/>
            <person name="Olm M.R."/>
            <person name="Firek B.A."/>
            <person name="Baker R."/>
            <person name="Thomas B.C."/>
            <person name="Morowitz M.J."/>
            <person name="Banfield J.F."/>
        </authorList>
    </citation>
    <scope>NUCLEOTIDE SEQUENCE [LARGE SCALE GENOMIC DNA]</scope>
    <source>
        <strain evidence="2">S2_009_000_R2_73</strain>
    </source>
</reference>
<dbReference type="EMBL" id="QFOL01000012">
    <property type="protein sequence ID" value="PZP53662.1"/>
    <property type="molecule type" value="Genomic_DNA"/>
</dbReference>